<organism evidence="3 4">
    <name type="scientific">Sphaerisporangium corydalis</name>
    <dbReference type="NCBI Taxonomy" id="1441875"/>
    <lineage>
        <taxon>Bacteria</taxon>
        <taxon>Bacillati</taxon>
        <taxon>Actinomycetota</taxon>
        <taxon>Actinomycetes</taxon>
        <taxon>Streptosporangiales</taxon>
        <taxon>Streptosporangiaceae</taxon>
        <taxon>Sphaerisporangium</taxon>
    </lineage>
</organism>
<dbReference type="EMBL" id="JBHSFN010000004">
    <property type="protein sequence ID" value="MFC4586281.1"/>
    <property type="molecule type" value="Genomic_DNA"/>
</dbReference>
<proteinExistence type="predicted"/>
<dbReference type="Proteomes" id="UP001595891">
    <property type="component" value="Unassembled WGS sequence"/>
</dbReference>
<comment type="caution">
    <text evidence="3">The sequence shown here is derived from an EMBL/GenBank/DDBJ whole genome shotgun (WGS) entry which is preliminary data.</text>
</comment>
<accession>A0ABV9E9R5</accession>
<evidence type="ECO:0000256" key="1">
    <source>
        <dbReference type="SAM" id="MobiDB-lite"/>
    </source>
</evidence>
<feature type="domain" description="DUF6879" evidence="2">
    <location>
        <begin position="33"/>
        <end position="190"/>
    </location>
</feature>
<dbReference type="Pfam" id="PF21806">
    <property type="entry name" value="DUF6879"/>
    <property type="match status" value="1"/>
</dbReference>
<dbReference type="InterPro" id="IPR049244">
    <property type="entry name" value="DUF6879"/>
</dbReference>
<protein>
    <submittedName>
        <fullName evidence="3">DUF6879 family protein</fullName>
    </submittedName>
</protein>
<feature type="region of interest" description="Disordered" evidence="1">
    <location>
        <begin position="197"/>
        <end position="222"/>
    </location>
</feature>
<evidence type="ECO:0000313" key="4">
    <source>
        <dbReference type="Proteomes" id="UP001595891"/>
    </source>
</evidence>
<evidence type="ECO:0000259" key="2">
    <source>
        <dbReference type="Pfam" id="PF21806"/>
    </source>
</evidence>
<name>A0ABV9E9R5_9ACTN</name>
<gene>
    <name evidence="3" type="ORF">ACFO8L_09365</name>
</gene>
<reference evidence="4" key="1">
    <citation type="journal article" date="2019" name="Int. J. Syst. Evol. Microbiol.">
        <title>The Global Catalogue of Microorganisms (GCM) 10K type strain sequencing project: providing services to taxonomists for standard genome sequencing and annotation.</title>
        <authorList>
            <consortium name="The Broad Institute Genomics Platform"/>
            <consortium name="The Broad Institute Genome Sequencing Center for Infectious Disease"/>
            <person name="Wu L."/>
            <person name="Ma J."/>
        </authorList>
    </citation>
    <scope>NUCLEOTIDE SEQUENCE [LARGE SCALE GENOMIC DNA]</scope>
    <source>
        <strain evidence="4">CCUG 49560</strain>
    </source>
</reference>
<evidence type="ECO:0000313" key="3">
    <source>
        <dbReference type="EMBL" id="MFC4586281.1"/>
    </source>
</evidence>
<keyword evidence="4" id="KW-1185">Reference proteome</keyword>
<dbReference type="RefSeq" id="WP_262843624.1">
    <property type="nucleotide sequence ID" value="NZ_JANZYP010000020.1"/>
</dbReference>
<sequence>MEFVRNVFDRVRHAEAWTLSVDAYQTAFAEDFERATAVWKLERAQEFYEPDVASWRALMAGDWEESLALLAATGPILAEFYRNRPGVRRIRIVDSPPTAYLQWEMHVLAVRAAAGEHPRVLPTGAVREFEHTAPLPELVSLGPSLLYEVLYDEVGGHLGGRRITDPDVTGPSRAAIQELYDQGEELMSYFDREIAPLPPPDISSATSHPLPDHSHHTGTFHP</sequence>